<keyword evidence="6" id="KW-1185">Reference proteome</keyword>
<dbReference type="Pfam" id="PF01613">
    <property type="entry name" value="Flavin_Reduct"/>
    <property type="match status" value="1"/>
</dbReference>
<dbReference type="SMART" id="SM00903">
    <property type="entry name" value="Flavin_Reduct"/>
    <property type="match status" value="1"/>
</dbReference>
<organism evidence="5 6">
    <name type="scientific">Acetobacter musti</name>
    <dbReference type="NCBI Taxonomy" id="864732"/>
    <lineage>
        <taxon>Bacteria</taxon>
        <taxon>Pseudomonadati</taxon>
        <taxon>Pseudomonadota</taxon>
        <taxon>Alphaproteobacteria</taxon>
        <taxon>Acetobacterales</taxon>
        <taxon>Acetobacteraceae</taxon>
        <taxon>Acetobacter</taxon>
    </lineage>
</organism>
<dbReference type="Proteomes" id="UP000635278">
    <property type="component" value="Unassembled WGS sequence"/>
</dbReference>
<keyword evidence="2" id="KW-0285">Flavoprotein</keyword>
<gene>
    <name evidence="5" type="ORF">GOB93_06365</name>
</gene>
<protein>
    <submittedName>
        <fullName evidence="5">Flavin reductase family protein</fullName>
    </submittedName>
</protein>
<evidence type="ECO:0000256" key="3">
    <source>
        <dbReference type="ARBA" id="ARBA00038054"/>
    </source>
</evidence>
<dbReference type="RefSeq" id="WP_173582658.1">
    <property type="nucleotide sequence ID" value="NZ_WOTB01000006.1"/>
</dbReference>
<reference evidence="5 6" key="1">
    <citation type="journal article" date="2020" name="Int. J. Syst. Evol. Microbiol.">
        <title>Novel acetic acid bacteria from cider fermentations: Acetobacter conturbans sp. nov. and Acetobacter fallax sp. nov.</title>
        <authorList>
            <person name="Sombolestani A.S."/>
            <person name="Cleenwerck I."/>
            <person name="Cnockaert M."/>
            <person name="Borremans W."/>
            <person name="Wieme A.D."/>
            <person name="De Vuyst L."/>
            <person name="Vandamme P."/>
        </authorList>
    </citation>
    <scope>NUCLEOTIDE SEQUENCE [LARGE SCALE GENOMIC DNA]</scope>
    <source>
        <strain evidence="5 6">LMG 30640</strain>
    </source>
</reference>
<name>A0ABX0JLT2_9PROT</name>
<dbReference type="Gene3D" id="2.30.110.10">
    <property type="entry name" value="Electron Transport, Fmn-binding Protein, Chain A"/>
    <property type="match status" value="1"/>
</dbReference>
<evidence type="ECO:0000256" key="2">
    <source>
        <dbReference type="ARBA" id="ARBA00022630"/>
    </source>
</evidence>
<sequence>MRKYPVSKVYRLLEPGPVVLVTTRPKNGPPNVMTMGFHMVIQHDRPPLIGCIIGPWDHSYTALRDTGECVIAIPGADLAEKMVDIGNCSGQNTDKFTRFGFTQSKAKTVSAPLIADCLANIECHVSDTTMVERLSLWILEPRAAWISPDRPEQRTLHHRGDGTFTIDGPVINLQDRMILWKQFQD</sequence>
<feature type="domain" description="Flavin reductase like" evidence="4">
    <location>
        <begin position="11"/>
        <end position="165"/>
    </location>
</feature>
<accession>A0ABX0JLT2</accession>
<dbReference type="PANTHER" id="PTHR43567:SF1">
    <property type="entry name" value="FLAVOREDOXIN"/>
    <property type="match status" value="1"/>
</dbReference>
<comment type="similarity">
    <text evidence="3">Belongs to the flavoredoxin family.</text>
</comment>
<dbReference type="InterPro" id="IPR002563">
    <property type="entry name" value="Flavin_Rdtase-like_dom"/>
</dbReference>
<comment type="cofactor">
    <cofactor evidence="1">
        <name>FMN</name>
        <dbReference type="ChEBI" id="CHEBI:58210"/>
    </cofactor>
</comment>
<evidence type="ECO:0000259" key="4">
    <source>
        <dbReference type="SMART" id="SM00903"/>
    </source>
</evidence>
<proteinExistence type="inferred from homology"/>
<dbReference type="EMBL" id="WOTB01000006">
    <property type="protein sequence ID" value="NHN84269.1"/>
    <property type="molecule type" value="Genomic_DNA"/>
</dbReference>
<evidence type="ECO:0000256" key="1">
    <source>
        <dbReference type="ARBA" id="ARBA00001917"/>
    </source>
</evidence>
<dbReference type="PANTHER" id="PTHR43567">
    <property type="entry name" value="FLAVOREDOXIN-RELATED-RELATED"/>
    <property type="match status" value="1"/>
</dbReference>
<dbReference type="InterPro" id="IPR052174">
    <property type="entry name" value="Flavoredoxin"/>
</dbReference>
<comment type="caution">
    <text evidence="5">The sequence shown here is derived from an EMBL/GenBank/DDBJ whole genome shotgun (WGS) entry which is preliminary data.</text>
</comment>
<evidence type="ECO:0000313" key="5">
    <source>
        <dbReference type="EMBL" id="NHN84269.1"/>
    </source>
</evidence>
<evidence type="ECO:0000313" key="6">
    <source>
        <dbReference type="Proteomes" id="UP000635278"/>
    </source>
</evidence>
<dbReference type="InterPro" id="IPR012349">
    <property type="entry name" value="Split_barrel_FMN-bd"/>
</dbReference>
<dbReference type="SUPFAM" id="SSF50475">
    <property type="entry name" value="FMN-binding split barrel"/>
    <property type="match status" value="1"/>
</dbReference>